<dbReference type="InterPro" id="IPR013655">
    <property type="entry name" value="PAS_fold_3"/>
</dbReference>
<dbReference type="InterPro" id="IPR000700">
    <property type="entry name" value="PAS-assoc_C"/>
</dbReference>
<dbReference type="Pfam" id="PF13426">
    <property type="entry name" value="PAS_9"/>
    <property type="match status" value="3"/>
</dbReference>
<reference evidence="10 11" key="1">
    <citation type="submission" date="2018-03" db="EMBL/GenBank/DDBJ databases">
        <title>Mesoflavibacter sp. HG37 and Mesoflavibacter sp. HG96 sp.nov., two marine bacteria isolated from seawater of Western Pacific Ocean.</title>
        <authorList>
            <person name="Cheng H."/>
            <person name="Wu Y.-H."/>
            <person name="Guo L.-L."/>
            <person name="Xu X.-W."/>
        </authorList>
    </citation>
    <scope>NUCLEOTIDE SEQUENCE [LARGE SCALE GENOMIC DNA]</scope>
    <source>
        <strain evidence="10 11">KCTC 42117</strain>
    </source>
</reference>
<dbReference type="Pfam" id="PF08447">
    <property type="entry name" value="PAS_3"/>
    <property type="match status" value="1"/>
</dbReference>
<feature type="coiled-coil region" evidence="6">
    <location>
        <begin position="6"/>
        <end position="33"/>
    </location>
</feature>
<dbReference type="NCBIfam" id="TIGR00229">
    <property type="entry name" value="sensory_box"/>
    <property type="match status" value="3"/>
</dbReference>
<dbReference type="Proteomes" id="UP000238430">
    <property type="component" value="Unassembled WGS sequence"/>
</dbReference>
<keyword evidence="5 10" id="KW-0418">Kinase</keyword>
<comment type="catalytic activity">
    <reaction evidence="1">
        <text>ATP + protein L-histidine = ADP + protein N-phospho-L-histidine.</text>
        <dbReference type="EC" id="2.7.13.3"/>
    </reaction>
</comment>
<dbReference type="FunFam" id="3.30.565.10:FF:000006">
    <property type="entry name" value="Sensor histidine kinase WalK"/>
    <property type="match status" value="1"/>
</dbReference>
<dbReference type="InterPro" id="IPR000014">
    <property type="entry name" value="PAS"/>
</dbReference>
<keyword evidence="4" id="KW-0808">Transferase</keyword>
<dbReference type="InterPro" id="IPR003594">
    <property type="entry name" value="HATPase_dom"/>
</dbReference>
<evidence type="ECO:0000256" key="6">
    <source>
        <dbReference type="SAM" id="Coils"/>
    </source>
</evidence>
<proteinExistence type="predicted"/>
<dbReference type="SUPFAM" id="SSF47384">
    <property type="entry name" value="Homodimeric domain of signal transducing histidine kinase"/>
    <property type="match status" value="1"/>
</dbReference>
<feature type="domain" description="Histidine kinase" evidence="7">
    <location>
        <begin position="573"/>
        <end position="779"/>
    </location>
</feature>
<gene>
    <name evidence="10" type="ORF">C7H61_11255</name>
</gene>
<evidence type="ECO:0000313" key="10">
    <source>
        <dbReference type="EMBL" id="PSG87783.1"/>
    </source>
</evidence>
<dbReference type="PROSITE" id="PS50112">
    <property type="entry name" value="PAS"/>
    <property type="match status" value="3"/>
</dbReference>
<name>A0A2T1N7K8_9FLAO</name>
<dbReference type="EC" id="2.7.13.3" evidence="2"/>
<dbReference type="Gene3D" id="1.10.287.130">
    <property type="match status" value="1"/>
</dbReference>
<dbReference type="Gene3D" id="3.30.565.10">
    <property type="entry name" value="Histidine kinase-like ATPase, C-terminal domain"/>
    <property type="match status" value="1"/>
</dbReference>
<evidence type="ECO:0000313" key="11">
    <source>
        <dbReference type="Proteomes" id="UP000238430"/>
    </source>
</evidence>
<dbReference type="SMART" id="SM00388">
    <property type="entry name" value="HisKA"/>
    <property type="match status" value="1"/>
</dbReference>
<dbReference type="PANTHER" id="PTHR43304:SF1">
    <property type="entry name" value="PAC DOMAIN-CONTAINING PROTEIN"/>
    <property type="match status" value="1"/>
</dbReference>
<evidence type="ECO:0000256" key="3">
    <source>
        <dbReference type="ARBA" id="ARBA00022553"/>
    </source>
</evidence>
<accession>A0A2T1N7K8</accession>
<evidence type="ECO:0000259" key="8">
    <source>
        <dbReference type="PROSITE" id="PS50112"/>
    </source>
</evidence>
<evidence type="ECO:0000259" key="7">
    <source>
        <dbReference type="PROSITE" id="PS50109"/>
    </source>
</evidence>
<sequence length="779" mass="88953">MSQKEIEILKRTLAREKAARKAAEKILEDKSKELYNATKLLQNHLAEKSSQLKGVFDNILDAYVVMDLPGNVLKFNDAATKLFGYDINKQSVNVLDFVYHKDLPLALESFYLLKTKGYYRDFEARIVTGNGTIKWVHINASLIFDKHKKPIAAQGIVRDITEEKQLKKQIEDQQKKLNIIVDNSPIGITLTDVKTQDLTLVNQSFLDMLGYSKEEFDGVSPQEITHPEDEPETKAIRKQLLKGEIDSATLQKRYVKKDGSFLWAKTKILSVKNNSGDLDYIVATIEDVTKEHKANLKIYKSEKQLSTLVQSLDTAILLEDNKRNAVLVNNKFCQLFKINENPEDLVGLNYNDIIIKSNRALFKEETFTKNSDILIKENKSELRKEITLEDGTIVERDYIPINIADGYNGHLWSYSDVTLNRTYRRNLEQQKHKYHNIIANMDLGLIEADLDGNITMVNQSLLNMSGYTEEEILGKKGRDLFPLKSESRKVKEFIAKRKVGVASTFELKVKRKNGDTRFWFVCGSPNLNLEDEVVGSVVVVLDITDLKTLQLQKESLLGKLERSNTELQEYAHIVSHDLKSPLRSIHALVSWLKEDNQGKLDQVSLQNISLIENTLEKMEQLITDILEYSSIGSDSKLTSVNLDNTIEELLKILYIPDHITVNIKNKLPTLEGDATKLKQLFQNLISNAVKFIDKDKGLINIDVTEKKTYYQFSIEDNGIGIDKKFHDKIFKIFHSLNKSKDSTGVGLSIVKKIVDLHKGEIWLESELNKGTTFYFTLKK</sequence>
<dbReference type="Pfam" id="PF00512">
    <property type="entry name" value="HisKA"/>
    <property type="match status" value="1"/>
</dbReference>
<feature type="domain" description="PAC" evidence="9">
    <location>
        <begin position="503"/>
        <end position="555"/>
    </location>
</feature>
<feature type="domain" description="PAS" evidence="8">
    <location>
        <begin position="173"/>
        <end position="244"/>
    </location>
</feature>
<dbReference type="GO" id="GO:0000155">
    <property type="term" value="F:phosphorelay sensor kinase activity"/>
    <property type="evidence" value="ECO:0007669"/>
    <property type="project" value="InterPro"/>
</dbReference>
<dbReference type="AlphaFoldDB" id="A0A2T1N7K8"/>
<dbReference type="SMART" id="SM00387">
    <property type="entry name" value="HATPase_c"/>
    <property type="match status" value="1"/>
</dbReference>
<dbReference type="CDD" id="cd00082">
    <property type="entry name" value="HisKA"/>
    <property type="match status" value="1"/>
</dbReference>
<dbReference type="InterPro" id="IPR005467">
    <property type="entry name" value="His_kinase_dom"/>
</dbReference>
<dbReference type="SUPFAM" id="SSF55874">
    <property type="entry name" value="ATPase domain of HSP90 chaperone/DNA topoisomerase II/histidine kinase"/>
    <property type="match status" value="1"/>
</dbReference>
<dbReference type="SMART" id="SM00091">
    <property type="entry name" value="PAS"/>
    <property type="match status" value="4"/>
</dbReference>
<dbReference type="InterPro" id="IPR001610">
    <property type="entry name" value="PAC"/>
</dbReference>
<dbReference type="RefSeq" id="WP_106679848.1">
    <property type="nucleotide sequence ID" value="NZ_JACHWV010000004.1"/>
</dbReference>
<evidence type="ECO:0000259" key="9">
    <source>
        <dbReference type="PROSITE" id="PS50113"/>
    </source>
</evidence>
<dbReference type="PROSITE" id="PS50109">
    <property type="entry name" value="HIS_KIN"/>
    <property type="match status" value="1"/>
</dbReference>
<feature type="domain" description="PAS" evidence="8">
    <location>
        <begin position="430"/>
        <end position="475"/>
    </location>
</feature>
<dbReference type="OrthoDB" id="9781208at2"/>
<dbReference type="PROSITE" id="PS50113">
    <property type="entry name" value="PAC"/>
    <property type="match status" value="3"/>
</dbReference>
<evidence type="ECO:0000256" key="5">
    <source>
        <dbReference type="ARBA" id="ARBA00022777"/>
    </source>
</evidence>
<evidence type="ECO:0000256" key="1">
    <source>
        <dbReference type="ARBA" id="ARBA00000085"/>
    </source>
</evidence>
<dbReference type="InterPro" id="IPR036890">
    <property type="entry name" value="HATPase_C_sf"/>
</dbReference>
<dbReference type="Pfam" id="PF02518">
    <property type="entry name" value="HATPase_c"/>
    <property type="match status" value="1"/>
</dbReference>
<dbReference type="PRINTS" id="PR00344">
    <property type="entry name" value="BCTRLSENSOR"/>
</dbReference>
<dbReference type="Gene3D" id="3.30.450.20">
    <property type="entry name" value="PAS domain"/>
    <property type="match status" value="4"/>
</dbReference>
<dbReference type="SMART" id="SM00086">
    <property type="entry name" value="PAC"/>
    <property type="match status" value="3"/>
</dbReference>
<evidence type="ECO:0000256" key="4">
    <source>
        <dbReference type="ARBA" id="ARBA00022679"/>
    </source>
</evidence>
<dbReference type="InterPro" id="IPR004358">
    <property type="entry name" value="Sig_transdc_His_kin-like_C"/>
</dbReference>
<dbReference type="InterPro" id="IPR035965">
    <property type="entry name" value="PAS-like_dom_sf"/>
</dbReference>
<dbReference type="PANTHER" id="PTHR43304">
    <property type="entry name" value="PHYTOCHROME-LIKE PROTEIN CPH1"/>
    <property type="match status" value="1"/>
</dbReference>
<dbReference type="SUPFAM" id="SSF55785">
    <property type="entry name" value="PYP-like sensor domain (PAS domain)"/>
    <property type="match status" value="4"/>
</dbReference>
<keyword evidence="3" id="KW-0597">Phosphoprotein</keyword>
<feature type="domain" description="PAC" evidence="9">
    <location>
        <begin position="248"/>
        <end position="300"/>
    </location>
</feature>
<evidence type="ECO:0000256" key="2">
    <source>
        <dbReference type="ARBA" id="ARBA00012438"/>
    </source>
</evidence>
<dbReference type="InterPro" id="IPR052162">
    <property type="entry name" value="Sensor_kinase/Photoreceptor"/>
</dbReference>
<feature type="domain" description="PAS" evidence="8">
    <location>
        <begin position="48"/>
        <end position="85"/>
    </location>
</feature>
<keyword evidence="6" id="KW-0175">Coiled coil</keyword>
<dbReference type="InterPro" id="IPR036097">
    <property type="entry name" value="HisK_dim/P_sf"/>
</dbReference>
<feature type="domain" description="PAC" evidence="9">
    <location>
        <begin position="120"/>
        <end position="172"/>
    </location>
</feature>
<protein>
    <recommendedName>
        <fullName evidence="2">histidine kinase</fullName>
        <ecNumber evidence="2">2.7.13.3</ecNumber>
    </recommendedName>
</protein>
<dbReference type="EMBL" id="PXOT01000025">
    <property type="protein sequence ID" value="PSG87783.1"/>
    <property type="molecule type" value="Genomic_DNA"/>
</dbReference>
<dbReference type="CDD" id="cd00130">
    <property type="entry name" value="PAS"/>
    <property type="match status" value="3"/>
</dbReference>
<organism evidence="10 11">
    <name type="scientific">Mesoflavibacter zeaxanthinifaciens subsp. sabulilitoris</name>
    <dbReference type="NCBI Taxonomy" id="1520893"/>
    <lineage>
        <taxon>Bacteria</taxon>
        <taxon>Pseudomonadati</taxon>
        <taxon>Bacteroidota</taxon>
        <taxon>Flavobacteriia</taxon>
        <taxon>Flavobacteriales</taxon>
        <taxon>Flavobacteriaceae</taxon>
        <taxon>Mesoflavibacter</taxon>
    </lineage>
</organism>
<dbReference type="InterPro" id="IPR003661">
    <property type="entry name" value="HisK_dim/P_dom"/>
</dbReference>
<keyword evidence="11" id="KW-1185">Reference proteome</keyword>
<comment type="caution">
    <text evidence="10">The sequence shown here is derived from an EMBL/GenBank/DDBJ whole genome shotgun (WGS) entry which is preliminary data.</text>
</comment>